<dbReference type="InterPro" id="IPR013632">
    <property type="entry name" value="Rad51_C"/>
</dbReference>
<evidence type="ECO:0000256" key="1">
    <source>
        <dbReference type="ARBA" id="ARBA00004123"/>
    </source>
</evidence>
<dbReference type="InterPro" id="IPR051988">
    <property type="entry name" value="HRR_RAD51_Paralog"/>
</dbReference>
<accession>A0A443SDK9</accession>
<dbReference type="GO" id="GO:0005524">
    <property type="term" value="F:ATP binding"/>
    <property type="evidence" value="ECO:0007669"/>
    <property type="project" value="InterPro"/>
</dbReference>
<comment type="caution">
    <text evidence="5">The sequence shown here is derived from an EMBL/GenBank/DDBJ whole genome shotgun (WGS) entry which is preliminary data.</text>
</comment>
<feature type="region of interest" description="Disordered" evidence="3">
    <location>
        <begin position="311"/>
        <end position="355"/>
    </location>
</feature>
<dbReference type="Pfam" id="PF08423">
    <property type="entry name" value="Rad51"/>
    <property type="match status" value="1"/>
</dbReference>
<keyword evidence="6" id="KW-1185">Reference proteome</keyword>
<dbReference type="InterPro" id="IPR027417">
    <property type="entry name" value="P-loop_NTPase"/>
</dbReference>
<dbReference type="GO" id="GO:0003697">
    <property type="term" value="F:single-stranded DNA binding"/>
    <property type="evidence" value="ECO:0007669"/>
    <property type="project" value="TreeGrafter"/>
</dbReference>
<organism evidence="5 6">
    <name type="scientific">Leptotrombidium deliense</name>
    <dbReference type="NCBI Taxonomy" id="299467"/>
    <lineage>
        <taxon>Eukaryota</taxon>
        <taxon>Metazoa</taxon>
        <taxon>Ecdysozoa</taxon>
        <taxon>Arthropoda</taxon>
        <taxon>Chelicerata</taxon>
        <taxon>Arachnida</taxon>
        <taxon>Acari</taxon>
        <taxon>Acariformes</taxon>
        <taxon>Trombidiformes</taxon>
        <taxon>Prostigmata</taxon>
        <taxon>Anystina</taxon>
        <taxon>Parasitengona</taxon>
        <taxon>Trombiculoidea</taxon>
        <taxon>Trombiculidae</taxon>
        <taxon>Leptotrombidium</taxon>
    </lineage>
</organism>
<dbReference type="GO" id="GO:0042148">
    <property type="term" value="P:DNA strand invasion"/>
    <property type="evidence" value="ECO:0007669"/>
    <property type="project" value="TreeGrafter"/>
</dbReference>
<gene>
    <name evidence="5" type="ORF">B4U80_13802</name>
</gene>
<dbReference type="STRING" id="299467.A0A443SDK9"/>
<dbReference type="EMBL" id="NCKV01003546">
    <property type="protein sequence ID" value="RWS25590.1"/>
    <property type="molecule type" value="Genomic_DNA"/>
</dbReference>
<evidence type="ECO:0000256" key="3">
    <source>
        <dbReference type="SAM" id="MobiDB-lite"/>
    </source>
</evidence>
<dbReference type="Proteomes" id="UP000288716">
    <property type="component" value="Unassembled WGS sequence"/>
</dbReference>
<dbReference type="Gene3D" id="3.40.50.300">
    <property type="entry name" value="P-loop containing nucleotide triphosphate hydrolases"/>
    <property type="match status" value="1"/>
</dbReference>
<dbReference type="SUPFAM" id="SSF52540">
    <property type="entry name" value="P-loop containing nucleoside triphosphate hydrolases"/>
    <property type="match status" value="1"/>
</dbReference>
<dbReference type="GO" id="GO:0007131">
    <property type="term" value="P:reciprocal meiotic recombination"/>
    <property type="evidence" value="ECO:0007669"/>
    <property type="project" value="TreeGrafter"/>
</dbReference>
<evidence type="ECO:0000256" key="2">
    <source>
        <dbReference type="ARBA" id="ARBA00023242"/>
    </source>
</evidence>
<dbReference type="OrthoDB" id="6503309at2759"/>
<protein>
    <submittedName>
        <fullName evidence="5">DNA repair protein RAD51-like protein 4</fullName>
    </submittedName>
</protein>
<evidence type="ECO:0000259" key="4">
    <source>
        <dbReference type="PROSITE" id="PS50162"/>
    </source>
</evidence>
<dbReference type="PANTHER" id="PTHR46457">
    <property type="entry name" value="DNA REPAIR PROTEIN RAD51 HOMOLOG 4"/>
    <property type="match status" value="1"/>
</dbReference>
<dbReference type="PROSITE" id="PS50162">
    <property type="entry name" value="RECA_2"/>
    <property type="match status" value="1"/>
</dbReference>
<dbReference type="GO" id="GO:0033063">
    <property type="term" value="C:Rad51B-Rad51C-Rad51D-XRCC2 complex"/>
    <property type="evidence" value="ECO:0007669"/>
    <property type="project" value="TreeGrafter"/>
</dbReference>
<dbReference type="InterPro" id="IPR020588">
    <property type="entry name" value="RecA_ATP-bd"/>
</dbReference>
<comment type="subcellular location">
    <subcellularLocation>
        <location evidence="1">Nucleus</location>
    </subcellularLocation>
</comment>
<proteinExistence type="predicted"/>
<reference evidence="5 6" key="1">
    <citation type="journal article" date="2018" name="Gigascience">
        <title>Genomes of trombidid mites reveal novel predicted allergens and laterally-transferred genes associated with secondary metabolism.</title>
        <authorList>
            <person name="Dong X."/>
            <person name="Chaisiri K."/>
            <person name="Xia D."/>
            <person name="Armstrong S.D."/>
            <person name="Fang Y."/>
            <person name="Donnelly M.J."/>
            <person name="Kadowaki T."/>
            <person name="McGarry J.W."/>
            <person name="Darby A.C."/>
            <person name="Makepeace B.L."/>
        </authorList>
    </citation>
    <scope>NUCLEOTIDE SEQUENCE [LARGE SCALE GENOMIC DNA]</scope>
    <source>
        <strain evidence="5">UoL-UT</strain>
    </source>
</reference>
<feature type="compositionally biased region" description="Polar residues" evidence="3">
    <location>
        <begin position="336"/>
        <end position="355"/>
    </location>
</feature>
<dbReference type="GO" id="GO:0005657">
    <property type="term" value="C:replication fork"/>
    <property type="evidence" value="ECO:0007669"/>
    <property type="project" value="TreeGrafter"/>
</dbReference>
<dbReference type="GO" id="GO:0000400">
    <property type="term" value="F:four-way junction DNA binding"/>
    <property type="evidence" value="ECO:0007669"/>
    <property type="project" value="TreeGrafter"/>
</dbReference>
<dbReference type="GO" id="GO:0005815">
    <property type="term" value="C:microtubule organizing center"/>
    <property type="evidence" value="ECO:0007669"/>
    <property type="project" value="TreeGrafter"/>
</dbReference>
<sequence>MPLLAQLNASPLTNEEILKLHSFGIYSFADLFAAPSDTFRVTGISYEKIKSVRSRLIRENSSAIENILAVQYYLVPFYDTCFDGLNSLLLGGFPTGEICEIFGNQASGKTHLCHRLTAHFAYNNHKVLYIDTDASFSARKVQRFLSSVCDEYEDVYLSRIAVEKVNTYQQFLLFIASLKLHMTTSEVDDEQRLDPDIIIIDSIVTPLVSHYLNSSDYRKRIGLLSTFFGELTSLLQLKKALAIIIVNTEGNWFRLALKNLEYCGMKTTVSVEHTVHNFNEESCKMIGTIITVTAVIGFACWYYSSRNSTRNGDNAADNRKQRRKSSKNALNERTKQIMSMYSKNSTSEETQSIASNESDEADIVIYELQSKSYSILIKPVALRNSSNGSSNSTEPTQEVDTTCTEESSTAN</sequence>
<dbReference type="AlphaFoldDB" id="A0A443SDK9"/>
<evidence type="ECO:0000313" key="6">
    <source>
        <dbReference type="Proteomes" id="UP000288716"/>
    </source>
</evidence>
<name>A0A443SDK9_9ACAR</name>
<evidence type="ECO:0000313" key="5">
    <source>
        <dbReference type="EMBL" id="RWS25590.1"/>
    </source>
</evidence>
<dbReference type="GO" id="GO:0140664">
    <property type="term" value="F:ATP-dependent DNA damage sensor activity"/>
    <property type="evidence" value="ECO:0007669"/>
    <property type="project" value="InterPro"/>
</dbReference>
<dbReference type="PANTHER" id="PTHR46457:SF1">
    <property type="entry name" value="DNA REPAIR PROTEIN RAD51 HOMOLOG 4"/>
    <property type="match status" value="1"/>
</dbReference>
<feature type="region of interest" description="Disordered" evidence="3">
    <location>
        <begin position="384"/>
        <end position="411"/>
    </location>
</feature>
<feature type="domain" description="RecA family profile 1" evidence="4">
    <location>
        <begin position="74"/>
        <end position="249"/>
    </location>
</feature>
<keyword evidence="2" id="KW-0539">Nucleus</keyword>
<dbReference type="GO" id="GO:0000724">
    <property type="term" value="P:double-strand break repair via homologous recombination"/>
    <property type="evidence" value="ECO:0007669"/>
    <property type="project" value="TreeGrafter"/>
</dbReference>
<dbReference type="GO" id="GO:0000723">
    <property type="term" value="P:telomere maintenance"/>
    <property type="evidence" value="ECO:0007669"/>
    <property type="project" value="TreeGrafter"/>
</dbReference>
<dbReference type="VEuPathDB" id="VectorBase:LDEU006450"/>